<sequence>MARDKNVYNVDDFDQIMDDLRPFWGIDPFEIRNLAGHMSSEEHGGVSGLHIRNKKVWRLTNQNWRVEIMAKMVQPFVKYLPDMDIAMNRLDQPRVVVPWDDMQKLLESERATRHVAPDAAAEWTTNMEGLLKDNDTAPVVIDPEWFSKHGQQYMLIAKEGCPPDSHARDPNSNLSSSEALYKHPQGGFVSNFNRSSDLCTVGPEVQGKHGFLFAPSTIIASKRLLPIFGECKVNVNNDILFPANMYYADDVRYRYDSKYDYDWDDKNDTMIWRGVTSGGTNTAENWRDMHRQRLVLTSNGTEMVGKEVLIMTEDPNNQGSYVNFKHYQPSEFALDHTDVGFTEAFACVPDCGFYDGVWTYKNMTTLSQQFESKFVVDVDGHSFSGRWHAFLESKSLGIKSTIFREWHDSRLFAWRHFIPMDNRYDDLYSILTYFIGIGKRAKASDQPYMPRHDFEGRKLGRQGREWAKKVLRKEDIEGNATAYLASLERSDMFSPYVSDEGTNNKRGEKGKKADEDRDNAARPKSPEARALKAAIDGLKGLHGKLYGDLAFGKREVAWGNLNADHLDEIFVLFRKILIPLVGLTTIIDIFERVAEKRGWVKPSDDQHVEGGEKLRQTKEEEKRVWNEMMKCLHEPFAIVMAAMDEGIEHAALLLGIISPPKKKEDVESNGTRPKPGDPEFSQHLRHRMKEFYGTRGAAVKIWARDRGLDQDHFDTIRESPVSVSTKDDNIQRSEDQQQLFLILYMEFLLYSVGMAIFEMVEYAEKKVADGTMKKNRLILPGQRRIPPDSMESGSPNVYMGSGFGPRKDPEHLPAQSPWQHFGNGLRKVPKFLGSTESSFGFRVACATLTVGIVAFLKNSQRFFIEQRLVWAMIIIAIGMNVTSGSSMFGFFGRILGTALSIIMSYLSLLGYATQSWSSKNDHPSDEPINPAARRAWLNDLTSLIDRAAPTSHSVTSTLILLSHSVTQGSPLPPYFESPKTFDLSKSLEALDSGILDARHVEEPGYSAYAVCQIATSLINDDLQKLIEAVRDLVGETDFSWKVTDSEETLTGGGKGKND</sequence>
<feature type="domain" description="Glycosyl transferase CAP10" evidence="7">
    <location>
        <begin position="194"/>
        <end position="491"/>
    </location>
</feature>
<feature type="compositionally biased region" description="Basic and acidic residues" evidence="5">
    <location>
        <begin position="502"/>
        <end position="528"/>
    </location>
</feature>
<gene>
    <name evidence="8" type="ORF">M7I_0326</name>
</gene>
<dbReference type="InterPro" id="IPR018823">
    <property type="entry name" value="ArAE_2_N"/>
</dbReference>
<dbReference type="GO" id="GO:0016740">
    <property type="term" value="F:transferase activity"/>
    <property type="evidence" value="ECO:0007669"/>
    <property type="project" value="UniProtKB-KW"/>
</dbReference>
<accession>H0ED26</accession>
<keyword evidence="2 6" id="KW-0812">Transmembrane</keyword>
<keyword evidence="4 6" id="KW-0472">Membrane</keyword>
<evidence type="ECO:0000256" key="2">
    <source>
        <dbReference type="ARBA" id="ARBA00022692"/>
    </source>
</evidence>
<evidence type="ECO:0000313" key="9">
    <source>
        <dbReference type="Proteomes" id="UP000005446"/>
    </source>
</evidence>
<dbReference type="EMBL" id="AGUE01000006">
    <property type="protein sequence ID" value="EHL03680.1"/>
    <property type="molecule type" value="Genomic_DNA"/>
</dbReference>
<dbReference type="InterPro" id="IPR006598">
    <property type="entry name" value="CAP10"/>
</dbReference>
<reference evidence="8 9" key="1">
    <citation type="journal article" date="2012" name="Eukaryot. Cell">
        <title>Genome sequence of the fungus Glarea lozoyensis: the first genome sequence of a species from the Helotiaceae family.</title>
        <authorList>
            <person name="Youssar L."/>
            <person name="Gruening B.A."/>
            <person name="Erxleben A."/>
            <person name="Guenther S."/>
            <person name="Huettel W."/>
        </authorList>
    </citation>
    <scope>NUCLEOTIDE SEQUENCE [LARGE SCALE GENOMIC DNA]</scope>
    <source>
        <strain evidence="9">ATCC 74030 / MF5533</strain>
    </source>
</reference>
<keyword evidence="8" id="KW-0808">Transferase</keyword>
<dbReference type="PANTHER" id="PTHR37994:SF4">
    <property type="entry name" value="ER TRANSPORTER 6TM N-TERMINAL DOMAIN-CONTAINING PROTEIN-RELATED"/>
    <property type="match status" value="1"/>
</dbReference>
<name>H0ED26_GLAL7</name>
<evidence type="ECO:0000313" key="8">
    <source>
        <dbReference type="EMBL" id="EHL03680.1"/>
    </source>
</evidence>
<dbReference type="InterPro" id="IPR049453">
    <property type="entry name" value="Memb_transporter_dom"/>
</dbReference>
<proteinExistence type="predicted"/>
<comment type="caution">
    <text evidence="8">The sequence shown here is derived from an EMBL/GenBank/DDBJ whole genome shotgun (WGS) entry which is preliminary data.</text>
</comment>
<feature type="transmembrane region" description="Helical" evidence="6">
    <location>
        <begin position="868"/>
        <end position="888"/>
    </location>
</feature>
<comment type="subcellular location">
    <subcellularLocation>
        <location evidence="1">Membrane</location>
        <topology evidence="1">Multi-pass membrane protein</topology>
    </subcellularLocation>
</comment>
<feature type="region of interest" description="Disordered" evidence="5">
    <location>
        <begin position="495"/>
        <end position="528"/>
    </location>
</feature>
<dbReference type="Pfam" id="PF10337">
    <property type="entry name" value="ArAE_2_N"/>
    <property type="match status" value="1"/>
</dbReference>
<organism evidence="8 9">
    <name type="scientific">Glarea lozoyensis (strain ATCC 74030 / MF5533)</name>
    <dbReference type="NCBI Taxonomy" id="1104152"/>
    <lineage>
        <taxon>Eukaryota</taxon>
        <taxon>Fungi</taxon>
        <taxon>Dikarya</taxon>
        <taxon>Ascomycota</taxon>
        <taxon>Pezizomycotina</taxon>
        <taxon>Leotiomycetes</taxon>
        <taxon>Helotiales</taxon>
        <taxon>Helotiaceae</taxon>
        <taxon>Glarea</taxon>
    </lineage>
</organism>
<evidence type="ECO:0000256" key="6">
    <source>
        <dbReference type="SAM" id="Phobius"/>
    </source>
</evidence>
<feature type="transmembrane region" description="Helical" evidence="6">
    <location>
        <begin position="894"/>
        <end position="912"/>
    </location>
</feature>
<dbReference type="HOGENOM" id="CLU_289687_0_0_1"/>
<evidence type="ECO:0000256" key="1">
    <source>
        <dbReference type="ARBA" id="ARBA00004141"/>
    </source>
</evidence>
<keyword evidence="3 6" id="KW-1133">Transmembrane helix</keyword>
<dbReference type="GO" id="GO:0016020">
    <property type="term" value="C:membrane"/>
    <property type="evidence" value="ECO:0007669"/>
    <property type="project" value="UniProtKB-SubCell"/>
</dbReference>
<dbReference type="InParanoid" id="H0ED26"/>
<dbReference type="Proteomes" id="UP000005446">
    <property type="component" value="Unassembled WGS sequence"/>
</dbReference>
<feature type="transmembrane region" description="Helical" evidence="6">
    <location>
        <begin position="839"/>
        <end position="856"/>
    </location>
</feature>
<dbReference type="AlphaFoldDB" id="H0ED26"/>
<dbReference type="SMART" id="SM00672">
    <property type="entry name" value="CAP10"/>
    <property type="match status" value="1"/>
</dbReference>
<evidence type="ECO:0000259" key="7">
    <source>
        <dbReference type="SMART" id="SM00672"/>
    </source>
</evidence>
<keyword evidence="9" id="KW-1185">Reference proteome</keyword>
<protein>
    <submittedName>
        <fullName evidence="8">Putative Beta-1,2-xylosyltransferase 1</fullName>
    </submittedName>
</protein>
<evidence type="ECO:0000256" key="3">
    <source>
        <dbReference type="ARBA" id="ARBA00022989"/>
    </source>
</evidence>
<evidence type="ECO:0000256" key="5">
    <source>
        <dbReference type="SAM" id="MobiDB-lite"/>
    </source>
</evidence>
<dbReference type="OrthoDB" id="541052at2759"/>
<dbReference type="Pfam" id="PF13515">
    <property type="entry name" value="FUSC_2"/>
    <property type="match status" value="1"/>
</dbReference>
<dbReference type="PANTHER" id="PTHR37994">
    <property type="entry name" value="ARAE_2_N DOMAIN-CONTAINING PROTEIN-RELATED"/>
    <property type="match status" value="1"/>
</dbReference>
<evidence type="ECO:0000256" key="4">
    <source>
        <dbReference type="ARBA" id="ARBA00023136"/>
    </source>
</evidence>